<keyword evidence="1" id="KW-0762">Sugar transport</keyword>
<dbReference type="Gene3D" id="3.40.190.10">
    <property type="entry name" value="Periplasmic binding protein-like II"/>
    <property type="match status" value="2"/>
</dbReference>
<evidence type="ECO:0000313" key="2">
    <source>
        <dbReference type="Proteomes" id="UP000030661"/>
    </source>
</evidence>
<dbReference type="STRING" id="1499967.U27_03713"/>
<proteinExistence type="predicted"/>
<dbReference type="Pfam" id="PF13416">
    <property type="entry name" value="SBP_bac_8"/>
    <property type="match status" value="1"/>
</dbReference>
<name>A0A081BWP4_VECG1</name>
<keyword evidence="1" id="KW-0813">Transport</keyword>
<dbReference type="EMBL" id="DF820465">
    <property type="protein sequence ID" value="GAK56749.1"/>
    <property type="molecule type" value="Genomic_DNA"/>
</dbReference>
<accession>A0A081BWP4</accession>
<reference evidence="1" key="1">
    <citation type="journal article" date="2015" name="PeerJ">
        <title>First genomic representation of candidate bacterial phylum KSB3 points to enhanced environmental sensing as a trigger of wastewater bulking.</title>
        <authorList>
            <person name="Sekiguchi Y."/>
            <person name="Ohashi A."/>
            <person name="Parks D.H."/>
            <person name="Yamauchi T."/>
            <person name="Tyson G.W."/>
            <person name="Hugenholtz P."/>
        </authorList>
    </citation>
    <scope>NUCLEOTIDE SEQUENCE [LARGE SCALE GENOMIC DNA]</scope>
</reference>
<protein>
    <submittedName>
        <fullName evidence="1">Putative periplasmic solute-binding protein, ABC-type sugar transporter</fullName>
    </submittedName>
</protein>
<gene>
    <name evidence="1" type="ORF">U27_03713</name>
</gene>
<dbReference type="SUPFAM" id="SSF53850">
    <property type="entry name" value="Periplasmic binding protein-like II"/>
    <property type="match status" value="1"/>
</dbReference>
<dbReference type="HOGENOM" id="CLU_1286669_0_0_0"/>
<organism evidence="1">
    <name type="scientific">Vecturithrix granuli</name>
    <dbReference type="NCBI Taxonomy" id="1499967"/>
    <lineage>
        <taxon>Bacteria</taxon>
        <taxon>Candidatus Moduliflexota</taxon>
        <taxon>Candidatus Vecturitrichia</taxon>
        <taxon>Candidatus Vecturitrichales</taxon>
        <taxon>Candidatus Vecturitrichaceae</taxon>
        <taxon>Candidatus Vecturithrix</taxon>
    </lineage>
</organism>
<evidence type="ECO:0000313" key="1">
    <source>
        <dbReference type="EMBL" id="GAK56749.1"/>
    </source>
</evidence>
<dbReference type="Proteomes" id="UP000030661">
    <property type="component" value="Unassembled WGS sequence"/>
</dbReference>
<dbReference type="eggNOG" id="COG1653">
    <property type="taxonomic scope" value="Bacteria"/>
</dbReference>
<dbReference type="InterPro" id="IPR006059">
    <property type="entry name" value="SBP"/>
</dbReference>
<dbReference type="AlphaFoldDB" id="A0A081BWP4"/>
<sequence>MLQYQPPDAINYGISENMEVFAEGKVATALQWAAVGLAMITPENEHNVIVVPPPGFTQKDGSLKRIYPMGGQPWVINAFNDEAHKRVAIDFLKWWYLPEIQIEFAKGGGNPAVKATLEMPGFDDIQPWFRAMKYMLNQHRARDFWHDPKYAELLAVQQDAFRAYVTGQIDDPEQSLEYAACHQQKILFESGKSQLAPPESCINTSLNLLTTQEK</sequence>
<keyword evidence="2" id="KW-1185">Reference proteome</keyword>